<dbReference type="Proteomes" id="UP000651156">
    <property type="component" value="Unassembled WGS sequence"/>
</dbReference>
<evidence type="ECO:0000313" key="3">
    <source>
        <dbReference type="Proteomes" id="UP000651156"/>
    </source>
</evidence>
<name>A0ABR9UV27_9CHRO</name>
<evidence type="ECO:0000313" key="2">
    <source>
        <dbReference type="EMBL" id="MBE9191900.1"/>
    </source>
</evidence>
<protein>
    <submittedName>
        <fullName evidence="2">Endonuclease/exonuclease/phosphatase family protein</fullName>
    </submittedName>
</protein>
<keyword evidence="2" id="KW-0540">Nuclease</keyword>
<dbReference type="PANTHER" id="PTHR42834:SF1">
    <property type="entry name" value="ENDONUCLEASE_EXONUCLEASE_PHOSPHATASE FAMILY PROTEIN (AFU_ORTHOLOGUE AFUA_3G09210)"/>
    <property type="match status" value="1"/>
</dbReference>
<dbReference type="EMBL" id="JADEWN010000042">
    <property type="protein sequence ID" value="MBE9191900.1"/>
    <property type="molecule type" value="Genomic_DNA"/>
</dbReference>
<keyword evidence="2" id="KW-0378">Hydrolase</keyword>
<evidence type="ECO:0000259" key="1">
    <source>
        <dbReference type="Pfam" id="PF03372"/>
    </source>
</evidence>
<dbReference type="SUPFAM" id="SSF56219">
    <property type="entry name" value="DNase I-like"/>
    <property type="match status" value="1"/>
</dbReference>
<dbReference type="RefSeq" id="WP_193933185.1">
    <property type="nucleotide sequence ID" value="NZ_CAWPMZ010000075.1"/>
</dbReference>
<dbReference type="Pfam" id="PF03372">
    <property type="entry name" value="Exo_endo_phos"/>
    <property type="match status" value="1"/>
</dbReference>
<sequence length="334" mass="37456">MVGTLSNSSIPIADNDHLSEFLSDFVPDDLQGTDHFLDVITWNIKFFNTRDPKRVEQITNIMQELNADLFVLQEIEAGSLDKVAQSLTEAGAGLYKVVYGTTGGDLRVAFMYDMEWVKASTDIEEIFTDNPTVVVGTGRGSSRKAVFPRLPLYGKFVVRAIEEQEGELQEDPFDFELIGVHLKSQRGGGREQRSEAARLLADWLLMEATDEDVIIAGDWNAPADRPEWEAIQELEEQKILKFAGFHDDGEGSHLRVGGQRSRLDFIAVTHAIADAIEEKSADENNALGKSVVIEWNALLKNQRGQRTRKLLEEIIGTISDHLPVLTRFYFTDKD</sequence>
<organism evidence="2 3">
    <name type="scientific">Gloeocapsopsis crepidinum LEGE 06123</name>
    <dbReference type="NCBI Taxonomy" id="588587"/>
    <lineage>
        <taxon>Bacteria</taxon>
        <taxon>Bacillati</taxon>
        <taxon>Cyanobacteriota</taxon>
        <taxon>Cyanophyceae</taxon>
        <taxon>Oscillatoriophycideae</taxon>
        <taxon>Chroococcales</taxon>
        <taxon>Chroococcaceae</taxon>
        <taxon>Gloeocapsopsis</taxon>
    </lineage>
</organism>
<dbReference type="Gene3D" id="3.60.10.10">
    <property type="entry name" value="Endonuclease/exonuclease/phosphatase"/>
    <property type="match status" value="1"/>
</dbReference>
<dbReference type="PANTHER" id="PTHR42834">
    <property type="entry name" value="ENDONUCLEASE/EXONUCLEASE/PHOSPHATASE FAMILY PROTEIN (AFU_ORTHOLOGUE AFUA_3G09210)"/>
    <property type="match status" value="1"/>
</dbReference>
<dbReference type="InterPro" id="IPR005135">
    <property type="entry name" value="Endo/exonuclease/phosphatase"/>
</dbReference>
<proteinExistence type="predicted"/>
<feature type="domain" description="Endonuclease/exonuclease/phosphatase" evidence="1">
    <location>
        <begin position="40"/>
        <end position="273"/>
    </location>
</feature>
<accession>A0ABR9UV27</accession>
<dbReference type="GO" id="GO:0004519">
    <property type="term" value="F:endonuclease activity"/>
    <property type="evidence" value="ECO:0007669"/>
    <property type="project" value="UniProtKB-KW"/>
</dbReference>
<keyword evidence="3" id="KW-1185">Reference proteome</keyword>
<reference evidence="2 3" key="1">
    <citation type="submission" date="2020-10" db="EMBL/GenBank/DDBJ databases">
        <authorList>
            <person name="Castelo-Branco R."/>
            <person name="Eusebio N."/>
            <person name="Adriana R."/>
            <person name="Vieira A."/>
            <person name="Brugerolle De Fraissinette N."/>
            <person name="Rezende De Castro R."/>
            <person name="Schneider M.P."/>
            <person name="Vasconcelos V."/>
            <person name="Leao P.N."/>
        </authorList>
    </citation>
    <scope>NUCLEOTIDE SEQUENCE [LARGE SCALE GENOMIC DNA]</scope>
    <source>
        <strain evidence="2 3">LEGE 06123</strain>
    </source>
</reference>
<comment type="caution">
    <text evidence="2">The sequence shown here is derived from an EMBL/GenBank/DDBJ whole genome shotgun (WGS) entry which is preliminary data.</text>
</comment>
<keyword evidence="2" id="KW-0255">Endonuclease</keyword>
<gene>
    <name evidence="2" type="ORF">IQ230_16390</name>
</gene>
<dbReference type="InterPro" id="IPR036691">
    <property type="entry name" value="Endo/exonu/phosph_ase_sf"/>
</dbReference>